<accession>A0A9P6IJS6</accession>
<feature type="region of interest" description="Disordered" evidence="1">
    <location>
        <begin position="1"/>
        <end position="116"/>
    </location>
</feature>
<dbReference type="OrthoDB" id="2422888at2759"/>
<feature type="region of interest" description="Disordered" evidence="1">
    <location>
        <begin position="301"/>
        <end position="374"/>
    </location>
</feature>
<dbReference type="EMBL" id="JAAAHW010010328">
    <property type="protein sequence ID" value="KAF9927433.1"/>
    <property type="molecule type" value="Genomic_DNA"/>
</dbReference>
<dbReference type="Proteomes" id="UP000749646">
    <property type="component" value="Unassembled WGS sequence"/>
</dbReference>
<evidence type="ECO:0000313" key="2">
    <source>
        <dbReference type="EMBL" id="KAF9927433.1"/>
    </source>
</evidence>
<sequence>MDEQGDQGSTHTPVIQSGFPSPQSTAPSPRIPPVQNFIQPLQSPSPAPVWGDSETHHRHSSSHSGQLRLSPNHLENSRQRSLSRRSMEEGLKDEDEPMQRESSRPPQAPSPRFSKEDTRLRDLGASLQKSLSFNGDDELQEMQRDDERYMNLGRNPIVRHHPYKARPRAEPSSQRPQRPAHVVDNLIRDRRGKNRVVEEDREIMGKTPVLLNSINTSQTNILSELQTLQRLNQEELAHFREELYASLQLAFTRIADQMEGVGRAVVAIENSQKEQIQRLALSIGATMGENFNNMTESLQQQIQMQGQSRIQQGRQPYQASCSRPSSIAGLPTSSGSRQAPFGGSGNNSWRRSDPNPAGDYDDDGKDDEEEEYGR</sequence>
<gene>
    <name evidence="2" type="ORF">BGZ65_006762</name>
</gene>
<protein>
    <submittedName>
        <fullName evidence="2">Uncharacterized protein</fullName>
    </submittedName>
</protein>
<evidence type="ECO:0000256" key="1">
    <source>
        <dbReference type="SAM" id="MobiDB-lite"/>
    </source>
</evidence>
<feature type="non-terminal residue" evidence="2">
    <location>
        <position position="374"/>
    </location>
</feature>
<feature type="compositionally biased region" description="Polar residues" evidence="1">
    <location>
        <begin position="317"/>
        <end position="337"/>
    </location>
</feature>
<comment type="caution">
    <text evidence="2">The sequence shown here is derived from an EMBL/GenBank/DDBJ whole genome shotgun (WGS) entry which is preliminary data.</text>
</comment>
<dbReference type="AlphaFoldDB" id="A0A9P6IJS6"/>
<keyword evidence="3" id="KW-1185">Reference proteome</keyword>
<feature type="region of interest" description="Disordered" evidence="1">
    <location>
        <begin position="159"/>
        <end position="189"/>
    </location>
</feature>
<organism evidence="2 3">
    <name type="scientific">Modicella reniformis</name>
    <dbReference type="NCBI Taxonomy" id="1440133"/>
    <lineage>
        <taxon>Eukaryota</taxon>
        <taxon>Fungi</taxon>
        <taxon>Fungi incertae sedis</taxon>
        <taxon>Mucoromycota</taxon>
        <taxon>Mortierellomycotina</taxon>
        <taxon>Mortierellomycetes</taxon>
        <taxon>Mortierellales</taxon>
        <taxon>Mortierellaceae</taxon>
        <taxon>Modicella</taxon>
    </lineage>
</organism>
<feature type="compositionally biased region" description="Low complexity" evidence="1">
    <location>
        <begin position="301"/>
        <end position="315"/>
    </location>
</feature>
<reference evidence="2" key="1">
    <citation type="journal article" date="2020" name="Fungal Divers.">
        <title>Resolving the Mortierellaceae phylogeny through synthesis of multi-gene phylogenetics and phylogenomics.</title>
        <authorList>
            <person name="Vandepol N."/>
            <person name="Liber J."/>
            <person name="Desiro A."/>
            <person name="Na H."/>
            <person name="Kennedy M."/>
            <person name="Barry K."/>
            <person name="Grigoriev I.V."/>
            <person name="Miller A.N."/>
            <person name="O'Donnell K."/>
            <person name="Stajich J.E."/>
            <person name="Bonito G."/>
        </authorList>
    </citation>
    <scope>NUCLEOTIDE SEQUENCE</scope>
    <source>
        <strain evidence="2">MES-2147</strain>
    </source>
</reference>
<feature type="compositionally biased region" description="Polar residues" evidence="1">
    <location>
        <begin position="1"/>
        <end position="27"/>
    </location>
</feature>
<evidence type="ECO:0000313" key="3">
    <source>
        <dbReference type="Proteomes" id="UP000749646"/>
    </source>
</evidence>
<name>A0A9P6IJS6_9FUNG</name>
<proteinExistence type="predicted"/>
<feature type="compositionally biased region" description="Acidic residues" evidence="1">
    <location>
        <begin position="359"/>
        <end position="374"/>
    </location>
</feature>